<gene>
    <name evidence="1" type="ORF">C8U37_102173</name>
</gene>
<reference evidence="1 2" key="1">
    <citation type="submission" date="2018-04" db="EMBL/GenBank/DDBJ databases">
        <title>Genomic Encyclopedia of Archaeal and Bacterial Type Strains, Phase II (KMG-II): from individual species to whole genera.</title>
        <authorList>
            <person name="Goeker M."/>
        </authorList>
    </citation>
    <scope>NUCLEOTIDE SEQUENCE [LARGE SCALE GENOMIC DNA]</scope>
    <source>
        <strain evidence="1 2">DSM 18806</strain>
    </source>
</reference>
<name>A0A2T5IQJ7_9LACT</name>
<evidence type="ECO:0000313" key="1">
    <source>
        <dbReference type="EMBL" id="PTQ86070.1"/>
    </source>
</evidence>
<sequence length="57" mass="6167">MMVVRAVVSLEATVFWYEKNGPVLSSGLGRVSRSLAAETAPNSGREMLAGEDYPIPR</sequence>
<keyword evidence="2" id="KW-1185">Reference proteome</keyword>
<comment type="caution">
    <text evidence="1">The sequence shown here is derived from an EMBL/GenBank/DDBJ whole genome shotgun (WGS) entry which is preliminary data.</text>
</comment>
<organism evidence="1 2">
    <name type="scientific">Trichococcus patagoniensis</name>
    <dbReference type="NCBI Taxonomy" id="382641"/>
    <lineage>
        <taxon>Bacteria</taxon>
        <taxon>Bacillati</taxon>
        <taxon>Bacillota</taxon>
        <taxon>Bacilli</taxon>
        <taxon>Lactobacillales</taxon>
        <taxon>Carnobacteriaceae</taxon>
        <taxon>Trichococcus</taxon>
    </lineage>
</organism>
<dbReference type="EMBL" id="QAOM01000002">
    <property type="protein sequence ID" value="PTQ86070.1"/>
    <property type="molecule type" value="Genomic_DNA"/>
</dbReference>
<dbReference type="Proteomes" id="UP000244161">
    <property type="component" value="Unassembled WGS sequence"/>
</dbReference>
<evidence type="ECO:0000313" key="2">
    <source>
        <dbReference type="Proteomes" id="UP000244161"/>
    </source>
</evidence>
<dbReference type="AlphaFoldDB" id="A0A2T5IQJ7"/>
<accession>A0A2T5IQJ7</accession>
<protein>
    <submittedName>
        <fullName evidence="1">Uncharacterized protein</fullName>
    </submittedName>
</protein>
<proteinExistence type="predicted"/>